<dbReference type="HOGENOM" id="CLU_1397162_0_0_1"/>
<protein>
    <submittedName>
        <fullName evidence="2">Uncharacterized protein</fullName>
    </submittedName>
</protein>
<dbReference type="EMBL" id="KN835286">
    <property type="protein sequence ID" value="KIK40916.1"/>
    <property type="molecule type" value="Genomic_DNA"/>
</dbReference>
<reference evidence="2 3" key="1">
    <citation type="submission" date="2014-04" db="EMBL/GenBank/DDBJ databases">
        <authorList>
            <consortium name="DOE Joint Genome Institute"/>
            <person name="Kuo A."/>
            <person name="Ruytinx J."/>
            <person name="Rineau F."/>
            <person name="Colpaert J."/>
            <person name="Kohler A."/>
            <person name="Nagy L.G."/>
            <person name="Floudas D."/>
            <person name="Copeland A."/>
            <person name="Barry K.W."/>
            <person name="Cichocki N."/>
            <person name="Veneault-Fourrey C."/>
            <person name="LaButti K."/>
            <person name="Lindquist E.A."/>
            <person name="Lipzen A."/>
            <person name="Lundell T."/>
            <person name="Morin E."/>
            <person name="Murat C."/>
            <person name="Sun H."/>
            <person name="Tunlid A."/>
            <person name="Henrissat B."/>
            <person name="Grigoriev I.V."/>
            <person name="Hibbett D.S."/>
            <person name="Martin F."/>
            <person name="Nordberg H.P."/>
            <person name="Cantor M.N."/>
            <person name="Hua S.X."/>
        </authorList>
    </citation>
    <scope>NUCLEOTIDE SEQUENCE [LARGE SCALE GENOMIC DNA]</scope>
    <source>
        <strain evidence="2 3">UH-Slu-Lm8-n1</strain>
    </source>
</reference>
<keyword evidence="1" id="KW-1133">Transmembrane helix</keyword>
<gene>
    <name evidence="2" type="ORF">CY34DRAFT_806709</name>
</gene>
<sequence length="195" mass="20846">MSLVGLNLTAQYYQAIDGISGPLMDGPPVPNFTLSLDKLDAAIAQTVAQLIWMAGRLGPNGGIQPGEGTAITYEDVTALRLNIVLLPLLFATSASVIMLGLALYTTRAFHASRNNQALVPNIGALQLLWLGSYSASVREALQEVENPTETNLRRAGMIDVCFATISDEEELPMGTLVDGLSVQTVDHSDGMPRYV</sequence>
<evidence type="ECO:0000313" key="2">
    <source>
        <dbReference type="EMBL" id="KIK40916.1"/>
    </source>
</evidence>
<name>A0A0D0AGN1_9AGAM</name>
<feature type="transmembrane region" description="Helical" evidence="1">
    <location>
        <begin position="83"/>
        <end position="104"/>
    </location>
</feature>
<organism evidence="2 3">
    <name type="scientific">Suillus luteus UH-Slu-Lm8-n1</name>
    <dbReference type="NCBI Taxonomy" id="930992"/>
    <lineage>
        <taxon>Eukaryota</taxon>
        <taxon>Fungi</taxon>
        <taxon>Dikarya</taxon>
        <taxon>Basidiomycota</taxon>
        <taxon>Agaricomycotina</taxon>
        <taxon>Agaricomycetes</taxon>
        <taxon>Agaricomycetidae</taxon>
        <taxon>Boletales</taxon>
        <taxon>Suillineae</taxon>
        <taxon>Suillaceae</taxon>
        <taxon>Suillus</taxon>
    </lineage>
</organism>
<keyword evidence="1" id="KW-0812">Transmembrane</keyword>
<accession>A0A0D0AGN1</accession>
<dbReference type="Proteomes" id="UP000054485">
    <property type="component" value="Unassembled WGS sequence"/>
</dbReference>
<reference evidence="3" key="2">
    <citation type="submission" date="2015-01" db="EMBL/GenBank/DDBJ databases">
        <title>Evolutionary Origins and Diversification of the Mycorrhizal Mutualists.</title>
        <authorList>
            <consortium name="DOE Joint Genome Institute"/>
            <consortium name="Mycorrhizal Genomics Consortium"/>
            <person name="Kohler A."/>
            <person name="Kuo A."/>
            <person name="Nagy L.G."/>
            <person name="Floudas D."/>
            <person name="Copeland A."/>
            <person name="Barry K.W."/>
            <person name="Cichocki N."/>
            <person name="Veneault-Fourrey C."/>
            <person name="LaButti K."/>
            <person name="Lindquist E.A."/>
            <person name="Lipzen A."/>
            <person name="Lundell T."/>
            <person name="Morin E."/>
            <person name="Murat C."/>
            <person name="Riley R."/>
            <person name="Ohm R."/>
            <person name="Sun H."/>
            <person name="Tunlid A."/>
            <person name="Henrissat B."/>
            <person name="Grigoriev I.V."/>
            <person name="Hibbett D.S."/>
            <person name="Martin F."/>
        </authorList>
    </citation>
    <scope>NUCLEOTIDE SEQUENCE [LARGE SCALE GENOMIC DNA]</scope>
    <source>
        <strain evidence="3">UH-Slu-Lm8-n1</strain>
    </source>
</reference>
<dbReference type="OrthoDB" id="2687954at2759"/>
<keyword evidence="3" id="KW-1185">Reference proteome</keyword>
<proteinExistence type="predicted"/>
<evidence type="ECO:0000313" key="3">
    <source>
        <dbReference type="Proteomes" id="UP000054485"/>
    </source>
</evidence>
<dbReference type="AlphaFoldDB" id="A0A0D0AGN1"/>
<keyword evidence="1" id="KW-0472">Membrane</keyword>
<dbReference type="InParanoid" id="A0A0D0AGN1"/>
<evidence type="ECO:0000256" key="1">
    <source>
        <dbReference type="SAM" id="Phobius"/>
    </source>
</evidence>